<sequence length="822" mass="93035">MMKMKMGKMRHDRFNALLPLSLYFQKSPSEARVFATLISYFSNLRASILAAGMPSSKPVAICQFGGVFVPNDDGSMFYSGGEAHAIPVDRSMTFDEFKSDLADNLNCDISTLSIKYFLPTNRRTLITISNDKGLQRMVDFHEGSDTIDVYILPGEVVTPITPNKVDPRSKRTETRPTIKATRAIARAATRSSARLKSKNTDADLITTSVGTAPAFSDVVQTSSAEQLGAISTYDSVITGVGQEFHSAREFRFALRKYAIAKGFVLQYLKNDSVRVTVKCKADGCPWRVHASRLPKMQKFTLRKINDEHTCSGDVGKDGHPQATEFWIASVVKDKLRDNPQYKPREIANDILRDYGIKLKYQKVWRGREVAMEQLQALRADLYSQLPSLCGRIRETNPGSNVTLATTDESRFHHLFISFHASIYGFENGCRPLLFLNGMSLRDKYPGTLLAASSVDGEDGIFPVAFAIVDDETYDNWHWFLTELKSSVSANRAITFVSDRINGLEEAVPKVFRDSYHGFSLNHLIEDYKRQLTGLYSQPVKEAMIEEFKRAAHTCRIPDFNVCIHTMRNVSHDVAAWVLSSKYEQWSNAFFKGERYNCYSSDVAESFYCSWIREADNLTILQVVDMVLCKTMEMICTRREASSTWSTTLAPSHEEKLQVEIFNSRGLNVLISSETVFEVRDNLVNIVNIETWDCTCRQWKISGLPCIHAVAVLDRTGRNIYDFCSRYLTVDSYRATYSESINPIATGEKPACDESTPAVICKPPLRRLSRPPGRPRQKRAEAQVVRKSLKPRYCIGIEEFTWNTHKFFDSTWLIAYGTPVELF</sequence>
<proteinExistence type="predicted"/>
<keyword evidence="2" id="KW-1185">Reference proteome</keyword>
<reference evidence="1 2" key="1">
    <citation type="journal article" date="2022" name="Hortic Res">
        <title>A haplotype resolved chromosomal level avocado genome allows analysis of novel avocado genes.</title>
        <authorList>
            <person name="Nath O."/>
            <person name="Fletcher S.J."/>
            <person name="Hayward A."/>
            <person name="Shaw L.M."/>
            <person name="Masouleh A.K."/>
            <person name="Furtado A."/>
            <person name="Henry R.J."/>
            <person name="Mitter N."/>
        </authorList>
    </citation>
    <scope>NUCLEOTIDE SEQUENCE [LARGE SCALE GENOMIC DNA]</scope>
    <source>
        <strain evidence="2">cv. Hass</strain>
    </source>
</reference>
<evidence type="ECO:0000313" key="2">
    <source>
        <dbReference type="Proteomes" id="UP001234297"/>
    </source>
</evidence>
<accession>A0ACC2MK14</accession>
<comment type="caution">
    <text evidence="1">The sequence shown here is derived from an EMBL/GenBank/DDBJ whole genome shotgun (WGS) entry which is preliminary data.</text>
</comment>
<organism evidence="1 2">
    <name type="scientific">Persea americana</name>
    <name type="common">Avocado</name>
    <dbReference type="NCBI Taxonomy" id="3435"/>
    <lineage>
        <taxon>Eukaryota</taxon>
        <taxon>Viridiplantae</taxon>
        <taxon>Streptophyta</taxon>
        <taxon>Embryophyta</taxon>
        <taxon>Tracheophyta</taxon>
        <taxon>Spermatophyta</taxon>
        <taxon>Magnoliopsida</taxon>
        <taxon>Magnoliidae</taxon>
        <taxon>Laurales</taxon>
        <taxon>Lauraceae</taxon>
        <taxon>Persea</taxon>
    </lineage>
</organism>
<name>A0ACC2MK14_PERAE</name>
<gene>
    <name evidence="1" type="ORF">MRB53_007724</name>
</gene>
<protein>
    <submittedName>
        <fullName evidence="1">Uncharacterized protein</fullName>
    </submittedName>
</protein>
<evidence type="ECO:0000313" key="1">
    <source>
        <dbReference type="EMBL" id="KAJ8645976.1"/>
    </source>
</evidence>
<dbReference type="Proteomes" id="UP001234297">
    <property type="component" value="Chromosome 2"/>
</dbReference>
<dbReference type="EMBL" id="CM056810">
    <property type="protein sequence ID" value="KAJ8645976.1"/>
    <property type="molecule type" value="Genomic_DNA"/>
</dbReference>